<dbReference type="OrthoDB" id="674046at2"/>
<dbReference type="Proteomes" id="UP000319700">
    <property type="component" value="Unassembled WGS sequence"/>
</dbReference>
<dbReference type="InterPro" id="IPR020240">
    <property type="entry name" value="UPF0412_YaaI"/>
</dbReference>
<dbReference type="Pfam" id="PF10807">
    <property type="entry name" value="DUF2541"/>
    <property type="match status" value="1"/>
</dbReference>
<accession>A0A502E869</accession>
<name>A0A502E869_9FLAO</name>
<sequence>MKNLKIIFFVLLIAANYSKALAQKPAVVLSDKQGWHKIGENTVSFNTDKDEIMVIGANKFSSLQLKVTNAPVNLKSFDIYFDKGDKQSVSVSQNIKDPGETRVVKLEGGGERVVRKVILTYNTATGNSGKKAHVEIWGLKTNTDKKDK</sequence>
<comment type="caution">
    <text evidence="3">The sequence shown here is derived from an EMBL/GenBank/DDBJ whole genome shotgun (WGS) entry which is preliminary data.</text>
</comment>
<evidence type="ECO:0000256" key="1">
    <source>
        <dbReference type="ARBA" id="ARBA00022729"/>
    </source>
</evidence>
<keyword evidence="1 2" id="KW-0732">Signal</keyword>
<dbReference type="EMBL" id="RCZH01000020">
    <property type="protein sequence ID" value="TPG33938.1"/>
    <property type="molecule type" value="Genomic_DNA"/>
</dbReference>
<reference evidence="3 4" key="1">
    <citation type="journal article" date="2019" name="Environ. Microbiol.">
        <title>Species interactions and distinct microbial communities in high Arctic permafrost affected cryosols are associated with the CH4 and CO2 gas fluxes.</title>
        <authorList>
            <person name="Altshuler I."/>
            <person name="Hamel J."/>
            <person name="Turney S."/>
            <person name="Magnuson E."/>
            <person name="Levesque R."/>
            <person name="Greer C."/>
            <person name="Whyte L.G."/>
        </authorList>
    </citation>
    <scope>NUCLEOTIDE SEQUENCE [LARGE SCALE GENOMIC DNA]</scope>
    <source>
        <strain evidence="3 4">42</strain>
    </source>
</reference>
<proteinExistence type="predicted"/>
<keyword evidence="4" id="KW-1185">Reference proteome</keyword>
<evidence type="ECO:0000313" key="4">
    <source>
        <dbReference type="Proteomes" id="UP000319700"/>
    </source>
</evidence>
<evidence type="ECO:0000256" key="2">
    <source>
        <dbReference type="SAM" id="SignalP"/>
    </source>
</evidence>
<dbReference type="AlphaFoldDB" id="A0A502E869"/>
<feature type="signal peptide" evidence="2">
    <location>
        <begin position="1"/>
        <end position="22"/>
    </location>
</feature>
<feature type="chain" id="PRO_5021193768" evidence="2">
    <location>
        <begin position="23"/>
        <end position="148"/>
    </location>
</feature>
<dbReference type="RefSeq" id="WP_140511391.1">
    <property type="nucleotide sequence ID" value="NZ_RCZH01000020.1"/>
</dbReference>
<gene>
    <name evidence="3" type="ORF">EAH81_23615</name>
</gene>
<organism evidence="3 4">
    <name type="scientific">Flavobacterium pectinovorum</name>
    <dbReference type="NCBI Taxonomy" id="29533"/>
    <lineage>
        <taxon>Bacteria</taxon>
        <taxon>Pseudomonadati</taxon>
        <taxon>Bacteroidota</taxon>
        <taxon>Flavobacteriia</taxon>
        <taxon>Flavobacteriales</taxon>
        <taxon>Flavobacteriaceae</taxon>
        <taxon>Flavobacterium</taxon>
    </lineage>
</organism>
<evidence type="ECO:0000313" key="3">
    <source>
        <dbReference type="EMBL" id="TPG33938.1"/>
    </source>
</evidence>
<protein>
    <submittedName>
        <fullName evidence="3">DUF2541 family protein</fullName>
    </submittedName>
</protein>